<sequence length="103" mass="10156">MTALVLLVNEAALNAAKHAFRPGCDGVFAVSLQPHAGGGLRLVVRDDGTGPVVGASAGPPATSPAGAQGLGMPIMRSLARQLGGELDVLDGPGMALAVTFAPD</sequence>
<dbReference type="Gene3D" id="3.30.565.10">
    <property type="entry name" value="Histidine kinase-like ATPase, C-terminal domain"/>
    <property type="match status" value="1"/>
</dbReference>
<dbReference type="GO" id="GO:0005524">
    <property type="term" value="F:ATP binding"/>
    <property type="evidence" value="ECO:0007669"/>
    <property type="project" value="UniProtKB-KW"/>
</dbReference>
<protein>
    <submittedName>
        <fullName evidence="2">ATP-binding protein</fullName>
    </submittedName>
</protein>
<evidence type="ECO:0000313" key="3">
    <source>
        <dbReference type="Proteomes" id="UP001243009"/>
    </source>
</evidence>
<comment type="caution">
    <text evidence="2">The sequence shown here is derived from an EMBL/GenBank/DDBJ whole genome shotgun (WGS) entry which is preliminary data.</text>
</comment>
<dbReference type="Proteomes" id="UP001243009">
    <property type="component" value="Unassembled WGS sequence"/>
</dbReference>
<dbReference type="InterPro" id="IPR036890">
    <property type="entry name" value="HATPase_C_sf"/>
</dbReference>
<dbReference type="SUPFAM" id="SSF55874">
    <property type="entry name" value="ATPase domain of HSP90 chaperone/DNA topoisomerase II/histidine kinase"/>
    <property type="match status" value="1"/>
</dbReference>
<accession>A0ABT9EA55</accession>
<dbReference type="Pfam" id="PF13581">
    <property type="entry name" value="HATPase_c_2"/>
    <property type="match status" value="1"/>
</dbReference>
<gene>
    <name evidence="2" type="ORF">Q7A36_32430</name>
</gene>
<name>A0ABT9EA55_9PROT</name>
<keyword evidence="2" id="KW-0547">Nucleotide-binding</keyword>
<keyword evidence="2" id="KW-0067">ATP-binding</keyword>
<dbReference type="EMBL" id="JAUTWS010000069">
    <property type="protein sequence ID" value="MDO9713080.1"/>
    <property type="molecule type" value="Genomic_DNA"/>
</dbReference>
<proteinExistence type="predicted"/>
<dbReference type="CDD" id="cd16936">
    <property type="entry name" value="HATPase_RsbW-like"/>
    <property type="match status" value="1"/>
</dbReference>
<keyword evidence="3" id="KW-1185">Reference proteome</keyword>
<dbReference type="InterPro" id="IPR003594">
    <property type="entry name" value="HATPase_dom"/>
</dbReference>
<organism evidence="2 3">
    <name type="scientific">Paracraurococcus lichenis</name>
    <dbReference type="NCBI Taxonomy" id="3064888"/>
    <lineage>
        <taxon>Bacteria</taxon>
        <taxon>Pseudomonadati</taxon>
        <taxon>Pseudomonadota</taxon>
        <taxon>Alphaproteobacteria</taxon>
        <taxon>Acetobacterales</taxon>
        <taxon>Roseomonadaceae</taxon>
        <taxon>Paracraurococcus</taxon>
    </lineage>
</organism>
<reference evidence="2 3" key="1">
    <citation type="submission" date="2023-08" db="EMBL/GenBank/DDBJ databases">
        <title>The draft genome sequence of Paracraurococcus sp. LOR1-02.</title>
        <authorList>
            <person name="Kingkaew E."/>
            <person name="Tanasupawat S."/>
        </authorList>
    </citation>
    <scope>NUCLEOTIDE SEQUENCE [LARGE SCALE GENOMIC DNA]</scope>
    <source>
        <strain evidence="2 3">LOR1-02</strain>
    </source>
</reference>
<feature type="domain" description="Histidine kinase/HSP90-like ATPase" evidence="1">
    <location>
        <begin position="3"/>
        <end position="82"/>
    </location>
</feature>
<evidence type="ECO:0000313" key="2">
    <source>
        <dbReference type="EMBL" id="MDO9713080.1"/>
    </source>
</evidence>
<dbReference type="RefSeq" id="WP_305107940.1">
    <property type="nucleotide sequence ID" value="NZ_JAUTWS010000069.1"/>
</dbReference>
<evidence type="ECO:0000259" key="1">
    <source>
        <dbReference type="Pfam" id="PF13581"/>
    </source>
</evidence>